<keyword evidence="12 26" id="KW-1133">Transmembrane helix</keyword>
<accession>A0AAN7PAB8</accession>
<feature type="binding site" evidence="24">
    <location>
        <position position="205"/>
    </location>
    <ligand>
        <name>Mn(2+)</name>
        <dbReference type="ChEBI" id="CHEBI:29035"/>
    </ligand>
</feature>
<evidence type="ECO:0000256" key="23">
    <source>
        <dbReference type="PIRSR" id="PIRSR607754-1"/>
    </source>
</evidence>
<comment type="similarity">
    <text evidence="4">Belongs to the glycosyltransferase 16 (GT16) protein family.</text>
</comment>
<dbReference type="InterPro" id="IPR029044">
    <property type="entry name" value="Nucleotide-diphossugar_trans"/>
</dbReference>
<evidence type="ECO:0000256" key="25">
    <source>
        <dbReference type="PIRSR" id="PIRSR607754-3"/>
    </source>
</evidence>
<evidence type="ECO:0000256" key="6">
    <source>
        <dbReference type="ARBA" id="ARBA00014817"/>
    </source>
</evidence>
<evidence type="ECO:0000256" key="9">
    <source>
        <dbReference type="ARBA" id="ARBA00022692"/>
    </source>
</evidence>
<evidence type="ECO:0000256" key="10">
    <source>
        <dbReference type="ARBA" id="ARBA00022723"/>
    </source>
</evidence>
<comment type="pathway">
    <text evidence="3">Protein modification; protein glycosylation.</text>
</comment>
<feature type="disulfide bond" evidence="25">
    <location>
        <begin position="284"/>
        <end position="383"/>
    </location>
</feature>
<dbReference type="PANTHER" id="PTHR12871">
    <property type="entry name" value="BETA-1,2-N-ACETYLGLUCOSAMINYLTRANSFERASE II"/>
    <property type="match status" value="1"/>
</dbReference>
<feature type="disulfide bond" evidence="25">
    <location>
        <begin position="227"/>
        <end position="230"/>
    </location>
</feature>
<dbReference type="GO" id="GO:0006487">
    <property type="term" value="P:protein N-linked glycosylation"/>
    <property type="evidence" value="ECO:0007669"/>
    <property type="project" value="TreeGrafter"/>
</dbReference>
<dbReference type="PANTHER" id="PTHR12871:SF0">
    <property type="entry name" value="ALPHA-1,6-MANNOSYL-GLYCOPROTEIN 2-BETA-N-ACETYLGLUCOSAMINYLTRANSFERASE"/>
    <property type="match status" value="1"/>
</dbReference>
<keyword evidence="7" id="KW-0328">Glycosyltransferase</keyword>
<feature type="binding site" evidence="23">
    <location>
        <begin position="87"/>
        <end position="91"/>
    </location>
    <ligand>
        <name>substrate</name>
    </ligand>
</feature>
<protein>
    <recommendedName>
        <fullName evidence="6">Alpha-1,6-mannosyl-glycoprotein 2-beta-N-acetylglucosaminyltransferase</fullName>
        <ecNumber evidence="5">2.4.1.143</ecNumber>
    </recommendedName>
    <alternativeName>
        <fullName evidence="21">Beta-1,2-N-acetylglucosaminyltransferase II</fullName>
    </alternativeName>
    <alternativeName>
        <fullName evidence="20">GlcNAc-T II</fullName>
    </alternativeName>
    <alternativeName>
        <fullName evidence="19">Mannoside acetylglucosaminyltransferase 2</fullName>
    </alternativeName>
    <alternativeName>
        <fullName evidence="18">N-glycosyl-oligosaccharide-glycoprotein N-acetylglucosaminyltransferase II</fullName>
    </alternativeName>
</protein>
<evidence type="ECO:0000256" key="13">
    <source>
        <dbReference type="ARBA" id="ARBA00023034"/>
    </source>
</evidence>
<evidence type="ECO:0000256" key="4">
    <source>
        <dbReference type="ARBA" id="ARBA00011011"/>
    </source>
</evidence>
<dbReference type="Proteomes" id="UP001353858">
    <property type="component" value="Unassembled WGS sequence"/>
</dbReference>
<proteinExistence type="inferred from homology"/>
<dbReference type="GO" id="GO:0046872">
    <property type="term" value="F:metal ion binding"/>
    <property type="evidence" value="ECO:0007669"/>
    <property type="project" value="UniProtKB-KW"/>
</dbReference>
<dbReference type="Gene3D" id="3.90.550.10">
    <property type="entry name" value="Spore Coat Polysaccharide Biosynthesis Protein SpsA, Chain A"/>
    <property type="match status" value="1"/>
</dbReference>
<dbReference type="EC" id="2.4.1.143" evidence="5"/>
<comment type="cofactor">
    <cofactor evidence="1 24">
        <name>Mn(2+)</name>
        <dbReference type="ChEBI" id="CHEBI:29035"/>
    </cofactor>
</comment>
<evidence type="ECO:0000256" key="5">
    <source>
        <dbReference type="ARBA" id="ARBA00012613"/>
    </source>
</evidence>
<evidence type="ECO:0000256" key="20">
    <source>
        <dbReference type="ARBA" id="ARBA00032552"/>
    </source>
</evidence>
<feature type="disulfide bond" evidence="25">
    <location>
        <begin position="279"/>
        <end position="302"/>
    </location>
</feature>
<dbReference type="GO" id="GO:0008455">
    <property type="term" value="F:alpha-1,6-mannosylglycoprotein 2-beta-N-acetylglucosaminyltransferase activity"/>
    <property type="evidence" value="ECO:0007669"/>
    <property type="project" value="UniProtKB-EC"/>
</dbReference>
<keyword evidence="28" id="KW-1185">Reference proteome</keyword>
<feature type="transmembrane region" description="Helical" evidence="26">
    <location>
        <begin position="20"/>
        <end position="43"/>
    </location>
</feature>
<evidence type="ECO:0000256" key="26">
    <source>
        <dbReference type="SAM" id="Phobius"/>
    </source>
</evidence>
<keyword evidence="11" id="KW-0735">Signal-anchor</keyword>
<feature type="disulfide bond" evidence="25">
    <location>
        <begin position="322"/>
        <end position="331"/>
    </location>
</feature>
<organism evidence="27 28">
    <name type="scientific">Aquatica leii</name>
    <dbReference type="NCBI Taxonomy" id="1421715"/>
    <lineage>
        <taxon>Eukaryota</taxon>
        <taxon>Metazoa</taxon>
        <taxon>Ecdysozoa</taxon>
        <taxon>Arthropoda</taxon>
        <taxon>Hexapoda</taxon>
        <taxon>Insecta</taxon>
        <taxon>Pterygota</taxon>
        <taxon>Neoptera</taxon>
        <taxon>Endopterygota</taxon>
        <taxon>Coleoptera</taxon>
        <taxon>Polyphaga</taxon>
        <taxon>Elateriformia</taxon>
        <taxon>Elateroidea</taxon>
        <taxon>Lampyridae</taxon>
        <taxon>Luciolinae</taxon>
        <taxon>Aquatica</taxon>
    </lineage>
</organism>
<keyword evidence="13" id="KW-0333">Golgi apparatus</keyword>
<evidence type="ECO:0000256" key="12">
    <source>
        <dbReference type="ARBA" id="ARBA00022989"/>
    </source>
</evidence>
<dbReference type="AlphaFoldDB" id="A0AAN7PAB8"/>
<keyword evidence="16" id="KW-0325">Glycoprotein</keyword>
<dbReference type="GO" id="GO:0005795">
    <property type="term" value="C:Golgi stack"/>
    <property type="evidence" value="ECO:0007669"/>
    <property type="project" value="InterPro"/>
</dbReference>
<reference evidence="28" key="1">
    <citation type="submission" date="2023-01" db="EMBL/GenBank/DDBJ databases">
        <title>Key to firefly adult light organ development and bioluminescence: homeobox transcription factors regulate luciferase expression and transportation to peroxisome.</title>
        <authorList>
            <person name="Fu X."/>
        </authorList>
    </citation>
    <scope>NUCLEOTIDE SEQUENCE [LARGE SCALE GENOMIC DNA]</scope>
</reference>
<evidence type="ECO:0000256" key="18">
    <source>
        <dbReference type="ARBA" id="ARBA00029663"/>
    </source>
</evidence>
<keyword evidence="9 26" id="KW-0812">Transmembrane</keyword>
<dbReference type="InterPro" id="IPR007754">
    <property type="entry name" value="GlcNAc_II"/>
</dbReference>
<keyword evidence="14 26" id="KW-0472">Membrane</keyword>
<evidence type="ECO:0000256" key="11">
    <source>
        <dbReference type="ARBA" id="ARBA00022968"/>
    </source>
</evidence>
<comment type="catalytic activity">
    <reaction evidence="22">
        <text>an N(4)-{beta-D-GlcNAc-(1-&gt;2)-alpha-D-Man-(1-&gt;3)-[alpha-D-Man-(1-&gt;6)]-beta-D-Man-(1-&gt;4)-beta-D-GlcNAc-(1-&gt;4)-beta-D-GlcNAc}-L-asparaginyl-[protein] + UDP-N-acetyl-alpha-D-glucosamine = N(4)-{beta-D-GlcNAc-(1-&gt;2)-alpha-D-Man-(1-&gt;3)-[beta-D-GlcNAc-(1-&gt;2)-alpha-D-Man-(1-&gt;6)]-beta-D-Man-(1-&gt;4)-beta-D-GlcNAc-(1-&gt;4)-beta-D-GlcNAc}-L-asparaginyl-[protein] + UDP + H(+)</text>
        <dbReference type="Rhea" id="RHEA:12941"/>
        <dbReference type="Rhea" id="RHEA-COMP:13526"/>
        <dbReference type="Rhea" id="RHEA-COMP:14369"/>
        <dbReference type="ChEBI" id="CHEBI:15378"/>
        <dbReference type="ChEBI" id="CHEBI:57705"/>
        <dbReference type="ChEBI" id="CHEBI:58223"/>
        <dbReference type="ChEBI" id="CHEBI:60615"/>
        <dbReference type="ChEBI" id="CHEBI:60651"/>
        <dbReference type="EC" id="2.4.1.143"/>
    </reaction>
</comment>
<keyword evidence="10 24" id="KW-0479">Metal-binding</keyword>
<evidence type="ECO:0000256" key="19">
    <source>
        <dbReference type="ARBA" id="ARBA00031203"/>
    </source>
</evidence>
<sequence>MLKQTWKTTSYPSNYKKRTICTKVNILFSIFLIFGFIVLYLQYYHVDNSIKTIISNVPSLKVTGSNRTVTFSNVYTNISKELVIVVQVHNRDMYLTHLIDSLRNAAGIETVLLIFSHDYYDEKLNKLIAKIDFCSYKQIYYPYSVQNHTNSFPGPETNTDKNGKRPNRNATTAQIKHHWWWKANVVFNALSVQKYQGLVLLLEEDFYVLEDFIFSLKQMQIAANKFCNNCKILSLADNPDATNIGRAKITNANQVRITKKFSNMGIALNIKTWNEIVNCADSFCKYNDDNWDFSLQNVISTCLEDTDTMMLMFPRVVHIGACGVHVTSKNCDSTETILKIKDKFKEVKSLLFPRSLEKHSRNPYPVYSRPNGGWEDVRDHQLCRNMTTSTAKEL</sequence>
<evidence type="ECO:0000313" key="28">
    <source>
        <dbReference type="Proteomes" id="UP001353858"/>
    </source>
</evidence>
<comment type="caution">
    <text evidence="27">The sequence shown here is derived from an EMBL/GenBank/DDBJ whole genome shotgun (WGS) entry which is preliminary data.</text>
</comment>
<dbReference type="EMBL" id="JARPUR010000001">
    <property type="protein sequence ID" value="KAK4884380.1"/>
    <property type="molecule type" value="Genomic_DNA"/>
</dbReference>
<keyword evidence="15 25" id="KW-1015">Disulfide bond</keyword>
<keyword evidence="17 24" id="KW-0464">Manganese</keyword>
<evidence type="ECO:0000313" key="27">
    <source>
        <dbReference type="EMBL" id="KAK4884380.1"/>
    </source>
</evidence>
<evidence type="ECO:0000256" key="8">
    <source>
        <dbReference type="ARBA" id="ARBA00022679"/>
    </source>
</evidence>
<evidence type="ECO:0000256" key="17">
    <source>
        <dbReference type="ARBA" id="ARBA00023211"/>
    </source>
</evidence>
<dbReference type="Pfam" id="PF05060">
    <property type="entry name" value="MGAT2"/>
    <property type="match status" value="1"/>
</dbReference>
<evidence type="ECO:0000256" key="2">
    <source>
        <dbReference type="ARBA" id="ARBA00004323"/>
    </source>
</evidence>
<evidence type="ECO:0000256" key="1">
    <source>
        <dbReference type="ARBA" id="ARBA00001936"/>
    </source>
</evidence>
<dbReference type="GO" id="GO:0009312">
    <property type="term" value="P:oligosaccharide biosynthetic process"/>
    <property type="evidence" value="ECO:0007669"/>
    <property type="project" value="InterPro"/>
</dbReference>
<comment type="subcellular location">
    <subcellularLocation>
        <location evidence="2">Golgi apparatus membrane</location>
        <topology evidence="2">Single-pass type II membrane protein</topology>
    </subcellularLocation>
</comment>
<evidence type="ECO:0000256" key="15">
    <source>
        <dbReference type="ARBA" id="ARBA00023157"/>
    </source>
</evidence>
<evidence type="ECO:0000256" key="24">
    <source>
        <dbReference type="PIRSR" id="PIRSR607754-2"/>
    </source>
</evidence>
<name>A0AAN7PAB8_9COLE</name>
<feature type="binding site" evidence="24">
    <location>
        <position position="318"/>
    </location>
    <ligand>
        <name>Mn(2+)</name>
        <dbReference type="ChEBI" id="CHEBI:29035"/>
    </ligand>
</feature>
<dbReference type="GO" id="GO:0000139">
    <property type="term" value="C:Golgi membrane"/>
    <property type="evidence" value="ECO:0007669"/>
    <property type="project" value="UniProtKB-SubCell"/>
</dbReference>
<keyword evidence="8" id="KW-0808">Transferase</keyword>
<evidence type="ECO:0000256" key="14">
    <source>
        <dbReference type="ARBA" id="ARBA00023136"/>
    </source>
</evidence>
<evidence type="ECO:0000256" key="16">
    <source>
        <dbReference type="ARBA" id="ARBA00023180"/>
    </source>
</evidence>
<evidence type="ECO:0000256" key="21">
    <source>
        <dbReference type="ARBA" id="ARBA00032915"/>
    </source>
</evidence>
<evidence type="ECO:0000256" key="3">
    <source>
        <dbReference type="ARBA" id="ARBA00004922"/>
    </source>
</evidence>
<gene>
    <name evidence="27" type="ORF">RN001_000651</name>
</gene>
<evidence type="ECO:0000256" key="7">
    <source>
        <dbReference type="ARBA" id="ARBA00022676"/>
    </source>
</evidence>
<feature type="binding site" evidence="23">
    <location>
        <begin position="174"/>
        <end position="178"/>
    </location>
    <ligand>
        <name>substrate</name>
    </ligand>
</feature>
<feature type="binding site" evidence="23">
    <location>
        <position position="118"/>
    </location>
    <ligand>
        <name>substrate</name>
    </ligand>
</feature>
<evidence type="ECO:0000256" key="22">
    <source>
        <dbReference type="ARBA" id="ARBA00093257"/>
    </source>
</evidence>